<reference evidence="4" key="1">
    <citation type="submission" date="2025-08" db="UniProtKB">
        <authorList>
            <consortium name="Ensembl"/>
        </authorList>
    </citation>
    <scope>IDENTIFICATION</scope>
</reference>
<dbReference type="InterPro" id="IPR044929">
    <property type="entry name" value="DNA/RNA_non-sp_Endonuclease_sf"/>
</dbReference>
<dbReference type="Gene3D" id="3.40.570.10">
    <property type="entry name" value="Extracellular Endonuclease, subunit A"/>
    <property type="match status" value="1"/>
</dbReference>
<dbReference type="InterPro" id="IPR001604">
    <property type="entry name" value="Endo_G_ENPP1-like_dom"/>
</dbReference>
<dbReference type="PANTHER" id="PTHR21472">
    <property type="entry name" value="ENDONUCLEASE DOMAIN-CONTAINING 1 PROTEIN ENDOD1"/>
    <property type="match status" value="1"/>
</dbReference>
<feature type="signal peptide" evidence="1">
    <location>
        <begin position="1"/>
        <end position="19"/>
    </location>
</feature>
<dbReference type="SUPFAM" id="SSF54060">
    <property type="entry name" value="His-Me finger endonucleases"/>
    <property type="match status" value="1"/>
</dbReference>
<dbReference type="STRING" id="30732.ENSOMEP00000025834"/>
<dbReference type="GeneID" id="112138233"/>
<keyword evidence="5" id="KW-1185">Reference proteome</keyword>
<dbReference type="InterPro" id="IPR039015">
    <property type="entry name" value="ENDOD1"/>
</dbReference>
<dbReference type="PANTHER" id="PTHR21472:SF21">
    <property type="entry name" value="ENDONUCLEASE DOMAIN-CONTAINING 1 PROTEIN-LIKE-RELATED"/>
    <property type="match status" value="1"/>
</dbReference>
<dbReference type="KEGG" id="oml:112138233"/>
<reference evidence="4" key="2">
    <citation type="submission" date="2025-09" db="UniProtKB">
        <authorList>
            <consortium name="Ensembl"/>
        </authorList>
    </citation>
    <scope>IDENTIFICATION</scope>
</reference>
<dbReference type="Proteomes" id="UP000261560">
    <property type="component" value="Unplaced"/>
</dbReference>
<dbReference type="RefSeq" id="XP_024116572.1">
    <property type="nucleotide sequence ID" value="XM_024260804.2"/>
</dbReference>
<dbReference type="PaxDb" id="30732-ENSOMEP00000025834"/>
<organism evidence="4 5">
    <name type="scientific">Oryzias melastigma</name>
    <name type="common">Marine medaka</name>
    <dbReference type="NCBI Taxonomy" id="30732"/>
    <lineage>
        <taxon>Eukaryota</taxon>
        <taxon>Metazoa</taxon>
        <taxon>Chordata</taxon>
        <taxon>Craniata</taxon>
        <taxon>Vertebrata</taxon>
        <taxon>Euteleostomi</taxon>
        <taxon>Actinopterygii</taxon>
        <taxon>Neopterygii</taxon>
        <taxon>Teleostei</taxon>
        <taxon>Neoteleostei</taxon>
        <taxon>Acanthomorphata</taxon>
        <taxon>Ovalentaria</taxon>
        <taxon>Atherinomorphae</taxon>
        <taxon>Beloniformes</taxon>
        <taxon>Adrianichthyidae</taxon>
        <taxon>Oryziinae</taxon>
        <taxon>Oryzias</taxon>
    </lineage>
</organism>
<name>A0A3B3D8K7_ORYME</name>
<dbReference type="GeneTree" id="ENSGT01030000234592"/>
<dbReference type="OrthoDB" id="69221at2759"/>
<feature type="domain" description="DNA/RNA non-specific endonuclease/pyrophosphatase/phosphodiesterase" evidence="3">
    <location>
        <begin position="56"/>
        <end position="278"/>
    </location>
</feature>
<proteinExistence type="predicted"/>
<dbReference type="InterPro" id="IPR044925">
    <property type="entry name" value="His-Me_finger_sf"/>
</dbReference>
<evidence type="ECO:0000313" key="4">
    <source>
        <dbReference type="Ensembl" id="ENSOMEP00000025834.1"/>
    </source>
</evidence>
<dbReference type="Pfam" id="PF01223">
    <property type="entry name" value="Endonuclease_NS"/>
    <property type="match status" value="1"/>
</dbReference>
<evidence type="ECO:0000313" key="5">
    <source>
        <dbReference type="Proteomes" id="UP000261560"/>
    </source>
</evidence>
<dbReference type="SMART" id="SM00892">
    <property type="entry name" value="Endonuclease_NS"/>
    <property type="match status" value="1"/>
</dbReference>
<sequence>MILWASITVCILWTFHTQAEVVSSFQSCPQFFYRGREPEGFDQNATRICQKMTADGQFSFATLYSASHRVPVFSAYTFHYHCEVSPEQRRSGGSFIEPQLSDPTYPVYMDEERNHNLESIKARQAITEDYSESSYDRGHLKPSSFQCNKGHSATSTLTNSAPMDPTFSRVSWRRWEHLVRVILESQSPSGTAYLVTGTVLGNTQIPKQISSRRTEEDLNRVTVPSHVWTAVCYVHPTDPEESFSFGVFGENKADGGIFLISMLELTQTLRQLHDSKLLKIFADDCFFTEPKSEETIKMVKHQLSQQQRNPMTSPDEKMFLNSVATRTSHPAAKVQETESNVELVYKDEYTWLMGQEDIKALTGLACSLSAPCSVHEEPRRRKRQASEGTVCKLVSEKTNKCVSPCFYDEKTAGYFCSTSTSTMPCTPTYSDVTIRGVKCRTDHTCGKHGYKYYWCYTDDSWDYCSPPQPLGLTVNGKRCSVQRNCAAYGYDYYWCRTDDGYWDFCCPKADCFTALNGKTCKQSSPCATHKYKYFWCYTTDGSWDYC</sequence>
<evidence type="ECO:0000259" key="3">
    <source>
        <dbReference type="SMART" id="SM00892"/>
    </source>
</evidence>
<feature type="domain" description="ENPP1-3/EXOG-like endonuclease/phosphodiesterase" evidence="2">
    <location>
        <begin position="57"/>
        <end position="272"/>
    </location>
</feature>
<evidence type="ECO:0000256" key="1">
    <source>
        <dbReference type="SAM" id="SignalP"/>
    </source>
</evidence>
<dbReference type="GO" id="GO:0003676">
    <property type="term" value="F:nucleic acid binding"/>
    <property type="evidence" value="ECO:0007669"/>
    <property type="project" value="InterPro"/>
</dbReference>
<dbReference type="GO" id="GO:0046872">
    <property type="term" value="F:metal ion binding"/>
    <property type="evidence" value="ECO:0007669"/>
    <property type="project" value="InterPro"/>
</dbReference>
<evidence type="ECO:0000259" key="2">
    <source>
        <dbReference type="SMART" id="SM00477"/>
    </source>
</evidence>
<dbReference type="InterPro" id="IPR020821">
    <property type="entry name" value="ENPP1-3/EXOG-like_nuc-like"/>
</dbReference>
<dbReference type="Ensembl" id="ENSOMET00000006109.1">
    <property type="protein sequence ID" value="ENSOMEP00000025834.1"/>
    <property type="gene ID" value="ENSOMEG00000007309.1"/>
</dbReference>
<dbReference type="GO" id="GO:0016787">
    <property type="term" value="F:hydrolase activity"/>
    <property type="evidence" value="ECO:0007669"/>
    <property type="project" value="InterPro"/>
</dbReference>
<dbReference type="SMART" id="SM00477">
    <property type="entry name" value="NUC"/>
    <property type="match status" value="1"/>
</dbReference>
<protein>
    <submittedName>
        <fullName evidence="4">Uncharacterized LOC112138233</fullName>
    </submittedName>
</protein>
<dbReference type="AlphaFoldDB" id="A0A3B3D8K7"/>
<keyword evidence="1" id="KW-0732">Signal</keyword>
<dbReference type="OMA" id="MILWASI"/>
<feature type="chain" id="PRO_5017295105" evidence="1">
    <location>
        <begin position="20"/>
        <end position="546"/>
    </location>
</feature>
<accession>A0A3B3D8K7</accession>